<dbReference type="GeneID" id="125314152"/>
<reference evidence="6" key="1">
    <citation type="submission" date="2025-08" db="UniProtKB">
        <authorList>
            <consortium name="RefSeq"/>
        </authorList>
    </citation>
    <scope>IDENTIFICATION</scope>
    <source>
        <tissue evidence="6">Leaf</tissue>
    </source>
</reference>
<evidence type="ECO:0000313" key="5">
    <source>
        <dbReference type="Proteomes" id="UP000827889"/>
    </source>
</evidence>
<gene>
    <name evidence="6" type="primary">LOC125314152</name>
</gene>
<dbReference type="RefSeq" id="XP_048131592.1">
    <property type="nucleotide sequence ID" value="XM_048275635.1"/>
</dbReference>
<keyword evidence="1 3" id="KW-0547">Nucleotide-binding</keyword>
<dbReference type="InterPro" id="IPR001245">
    <property type="entry name" value="Ser-Thr/Tyr_kinase_cat_dom"/>
</dbReference>
<evidence type="ECO:0000256" key="3">
    <source>
        <dbReference type="PROSITE-ProRule" id="PRU10141"/>
    </source>
</evidence>
<sequence length="148" mass="16917">MEMAWACRVASGKQPQDWELEIGPHRFSYQELKQATNGFKEKVLLGQGGFGKVYRGTLSSSKIQVAVKRVLHESNQGLRKFLSEIASIGRLRHQNLVQLQGWCRKRGDLLLVYEYMANGSLDRFLFDEPKVALFSKQKFRVVTDIIIG</sequence>
<proteinExistence type="predicted"/>
<dbReference type="PROSITE" id="PS50011">
    <property type="entry name" value="PROTEIN_KINASE_DOM"/>
    <property type="match status" value="1"/>
</dbReference>
<name>A0ABM3H4R2_9MYRT</name>
<feature type="binding site" evidence="3">
    <location>
        <position position="68"/>
    </location>
    <ligand>
        <name>ATP</name>
        <dbReference type="ChEBI" id="CHEBI:30616"/>
    </ligand>
</feature>
<dbReference type="SMART" id="SM00219">
    <property type="entry name" value="TyrKc"/>
    <property type="match status" value="1"/>
</dbReference>
<keyword evidence="5" id="KW-1185">Reference proteome</keyword>
<evidence type="ECO:0000256" key="1">
    <source>
        <dbReference type="ARBA" id="ARBA00022741"/>
    </source>
</evidence>
<evidence type="ECO:0000259" key="4">
    <source>
        <dbReference type="PROSITE" id="PS50011"/>
    </source>
</evidence>
<dbReference type="PROSITE" id="PS00107">
    <property type="entry name" value="PROTEIN_KINASE_ATP"/>
    <property type="match status" value="1"/>
</dbReference>
<dbReference type="Gene3D" id="3.30.200.20">
    <property type="entry name" value="Phosphorylase Kinase, domain 1"/>
    <property type="match status" value="1"/>
</dbReference>
<dbReference type="PANTHER" id="PTHR27007">
    <property type="match status" value="1"/>
</dbReference>
<dbReference type="InterPro" id="IPR050528">
    <property type="entry name" value="L-type_Lectin-RKs"/>
</dbReference>
<feature type="domain" description="Protein kinase" evidence="4">
    <location>
        <begin position="39"/>
        <end position="148"/>
    </location>
</feature>
<dbReference type="Proteomes" id="UP000827889">
    <property type="component" value="Chromosome 3"/>
</dbReference>
<accession>A0ABM3H4R2</accession>
<dbReference type="InterPro" id="IPR000719">
    <property type="entry name" value="Prot_kinase_dom"/>
</dbReference>
<evidence type="ECO:0000313" key="6">
    <source>
        <dbReference type="RefSeq" id="XP_048131592.1"/>
    </source>
</evidence>
<dbReference type="Pfam" id="PF07714">
    <property type="entry name" value="PK_Tyr_Ser-Thr"/>
    <property type="match status" value="1"/>
</dbReference>
<dbReference type="InterPro" id="IPR020635">
    <property type="entry name" value="Tyr_kinase_cat_dom"/>
</dbReference>
<protein>
    <submittedName>
        <fullName evidence="6">L-type lectin-domain containing receptor kinase S.4-like</fullName>
    </submittedName>
</protein>
<evidence type="ECO:0000256" key="2">
    <source>
        <dbReference type="ARBA" id="ARBA00022840"/>
    </source>
</evidence>
<dbReference type="SUPFAM" id="SSF56112">
    <property type="entry name" value="Protein kinase-like (PK-like)"/>
    <property type="match status" value="1"/>
</dbReference>
<organism evidence="5 6">
    <name type="scientific">Rhodamnia argentea</name>
    <dbReference type="NCBI Taxonomy" id="178133"/>
    <lineage>
        <taxon>Eukaryota</taxon>
        <taxon>Viridiplantae</taxon>
        <taxon>Streptophyta</taxon>
        <taxon>Embryophyta</taxon>
        <taxon>Tracheophyta</taxon>
        <taxon>Spermatophyta</taxon>
        <taxon>Magnoliopsida</taxon>
        <taxon>eudicotyledons</taxon>
        <taxon>Gunneridae</taxon>
        <taxon>Pentapetalae</taxon>
        <taxon>rosids</taxon>
        <taxon>malvids</taxon>
        <taxon>Myrtales</taxon>
        <taxon>Myrtaceae</taxon>
        <taxon>Myrtoideae</taxon>
        <taxon>Myrteae</taxon>
        <taxon>Australasian group</taxon>
        <taxon>Rhodamnia</taxon>
    </lineage>
</organism>
<keyword evidence="2 3" id="KW-0067">ATP-binding</keyword>
<dbReference type="InterPro" id="IPR017441">
    <property type="entry name" value="Protein_kinase_ATP_BS"/>
</dbReference>
<dbReference type="InterPro" id="IPR011009">
    <property type="entry name" value="Kinase-like_dom_sf"/>
</dbReference>